<proteinExistence type="predicted"/>
<name>A0A0A0I0C6_CLONO</name>
<organism evidence="1 2">
    <name type="scientific">Clostridium novyi A str. 4552</name>
    <dbReference type="NCBI Taxonomy" id="1444289"/>
    <lineage>
        <taxon>Bacteria</taxon>
        <taxon>Bacillati</taxon>
        <taxon>Bacillota</taxon>
        <taxon>Clostridia</taxon>
        <taxon>Eubacteriales</taxon>
        <taxon>Clostridiaceae</taxon>
        <taxon>Clostridium</taxon>
    </lineage>
</organism>
<dbReference type="InterPro" id="IPR014975">
    <property type="entry name" value="DUF1836"/>
</dbReference>
<comment type="caution">
    <text evidence="1">The sequence shown here is derived from an EMBL/GenBank/DDBJ whole genome shotgun (WGS) entry which is preliminary data.</text>
</comment>
<dbReference type="PANTHER" id="PTHR40056">
    <property type="entry name" value="HYPOTHETICAL CYTOSOLIC PROTEIN"/>
    <property type="match status" value="1"/>
</dbReference>
<dbReference type="RefSeq" id="WP_039255987.1">
    <property type="nucleotide sequence ID" value="NZ_JENJ01000054.1"/>
</dbReference>
<sequence length="200" mass="23559">MELNNEYLNSFIKDLHLQDDIKLSDIPDLDLYMDQVITLFDDKLGNLKRNEEDKILTKTMINNYTKAKILIPPIKKKYSKNHIILLILIYYLKQNLSINDINLLFKDVIEDLSDCENATLNLPKIYEVFLNIKKETSTQFLNNINDKFQLIEEKTKNLDNNNTDLIEKLLQVLCIINEANNYKRLAENMIDNLFSNNNEK</sequence>
<evidence type="ECO:0008006" key="3">
    <source>
        <dbReference type="Google" id="ProtNLM"/>
    </source>
</evidence>
<dbReference type="Proteomes" id="UP000030012">
    <property type="component" value="Unassembled WGS sequence"/>
</dbReference>
<evidence type="ECO:0000313" key="1">
    <source>
        <dbReference type="EMBL" id="KGM94894.1"/>
    </source>
</evidence>
<evidence type="ECO:0000313" key="2">
    <source>
        <dbReference type="Proteomes" id="UP000030012"/>
    </source>
</evidence>
<dbReference type="EMBL" id="JENJ01000054">
    <property type="protein sequence ID" value="KGM94894.1"/>
    <property type="molecule type" value="Genomic_DNA"/>
</dbReference>
<protein>
    <recommendedName>
        <fullName evidence="3">DUF1836 domain-containing protein</fullName>
    </recommendedName>
</protein>
<gene>
    <name evidence="1" type="ORF">Z968_10585</name>
</gene>
<dbReference type="Pfam" id="PF08876">
    <property type="entry name" value="DUF1836"/>
    <property type="match status" value="1"/>
</dbReference>
<dbReference type="PANTHER" id="PTHR40056:SF1">
    <property type="entry name" value="DUF1836 DOMAIN-CONTAINING PROTEIN"/>
    <property type="match status" value="1"/>
</dbReference>
<accession>A0A0A0I0C6</accession>
<dbReference type="OrthoDB" id="3191472at2"/>
<dbReference type="AlphaFoldDB" id="A0A0A0I0C6"/>
<reference evidence="1 2" key="1">
    <citation type="submission" date="2014-01" db="EMBL/GenBank/DDBJ databases">
        <title>Plasmidome dynamics in the species complex Clostridium novyi sensu lato converts strains of independent lineages into distinctly different pathogens.</title>
        <authorList>
            <person name="Skarin H."/>
            <person name="Segerman B."/>
        </authorList>
    </citation>
    <scope>NUCLEOTIDE SEQUENCE [LARGE SCALE GENOMIC DNA]</scope>
    <source>
        <strain evidence="1 2">4552</strain>
    </source>
</reference>